<keyword evidence="2" id="KW-0472">Membrane</keyword>
<dbReference type="RefSeq" id="WP_121892685.1">
    <property type="nucleotide sequence ID" value="NZ_PENI01000022.1"/>
</dbReference>
<dbReference type="AlphaFoldDB" id="A0A3M0IKE0"/>
<feature type="region of interest" description="Disordered" evidence="1">
    <location>
        <begin position="219"/>
        <end position="262"/>
    </location>
</feature>
<organism evidence="4 5">
    <name type="scientific">Streptomyces shenzhenensis</name>
    <dbReference type="NCBI Taxonomy" id="943815"/>
    <lineage>
        <taxon>Bacteria</taxon>
        <taxon>Bacillati</taxon>
        <taxon>Actinomycetota</taxon>
        <taxon>Actinomycetes</taxon>
        <taxon>Kitasatosporales</taxon>
        <taxon>Streptomycetaceae</taxon>
        <taxon>Streptomyces</taxon>
    </lineage>
</organism>
<evidence type="ECO:0000256" key="2">
    <source>
        <dbReference type="SAM" id="Phobius"/>
    </source>
</evidence>
<evidence type="ECO:0008006" key="6">
    <source>
        <dbReference type="Google" id="ProtNLM"/>
    </source>
</evidence>
<proteinExistence type="predicted"/>
<evidence type="ECO:0000256" key="1">
    <source>
        <dbReference type="SAM" id="MobiDB-lite"/>
    </source>
</evidence>
<evidence type="ECO:0000256" key="3">
    <source>
        <dbReference type="SAM" id="SignalP"/>
    </source>
</evidence>
<keyword evidence="2" id="KW-0812">Transmembrane</keyword>
<reference evidence="4 5" key="1">
    <citation type="submission" date="2017-11" db="EMBL/GenBank/DDBJ databases">
        <title>Draft genome of actinobacteria isolated from guarana (Paullinia cupana (Mart.) Ducke.</title>
        <authorList>
            <person name="Siqueira K.A."/>
            <person name="Liotti R.G."/>
            <person name="Mendes T.A.O."/>
            <person name="Soares M.A."/>
        </authorList>
    </citation>
    <scope>NUCLEOTIDE SEQUENCE [LARGE SCALE GENOMIC DNA]</scope>
    <source>
        <strain evidence="4 5">193</strain>
    </source>
</reference>
<feature type="chain" id="PRO_5038376809" description="ABC transporter-associated repeat protein" evidence="3">
    <location>
        <begin position="29"/>
        <end position="307"/>
    </location>
</feature>
<dbReference type="OrthoDB" id="4424311at2"/>
<evidence type="ECO:0000313" key="4">
    <source>
        <dbReference type="EMBL" id="RMB82466.1"/>
    </source>
</evidence>
<keyword evidence="2" id="KW-1133">Transmembrane helix</keyword>
<dbReference type="NCBIfam" id="TIGR03769">
    <property type="entry name" value="P_ac_wall_RPT"/>
    <property type="match status" value="1"/>
</dbReference>
<evidence type="ECO:0000313" key="5">
    <source>
        <dbReference type="Proteomes" id="UP000270471"/>
    </source>
</evidence>
<keyword evidence="3" id="KW-0732">Signal</keyword>
<dbReference type="EMBL" id="PENI01000022">
    <property type="protein sequence ID" value="RMB82466.1"/>
    <property type="molecule type" value="Genomic_DNA"/>
</dbReference>
<name>A0A3M0IKE0_9ACTN</name>
<dbReference type="Proteomes" id="UP000270471">
    <property type="component" value="Unassembled WGS sequence"/>
</dbReference>
<gene>
    <name evidence="4" type="ORF">CTZ28_28865</name>
</gene>
<accession>A0A3M0IKE0</accession>
<sequence>MNSTRYRLRTAALLLAGALLAAAGPLGAAPAQAESPTPGAESDAAAETGRGRTVIGDGHIDLGPRFDHGRWTVQIRDDTGKPAMWRTTDDVVLHVNDMAKVEVPEDKSFAFLGTPGDQVWLLPQVQHEGVLWPGWNSQEPRVAATVDREVTWQLTGVQGPGDFILFLNGSFGTPSVVFDGRKKLPQETGIEVNSHVHGNWAFTRPGTYLLQIRMSAQTKDGASHTDTRTLRFSVGPQDPRKAFAARTPAVPTADTPESPSGTASHDLLWWGLGAAAAVTVLAAVVIRRRGPRREHTMQHGATEGDAT</sequence>
<dbReference type="InterPro" id="IPR022435">
    <property type="entry name" value="Surface-anchored_actinobac"/>
</dbReference>
<feature type="signal peptide" evidence="3">
    <location>
        <begin position="1"/>
        <end position="28"/>
    </location>
</feature>
<dbReference type="NCBIfam" id="NF038134">
    <property type="entry name" value="choice_anch_M"/>
    <property type="match status" value="1"/>
</dbReference>
<dbReference type="InterPro" id="IPR022395">
    <property type="entry name" value="CHP03773_ABC_transptr-like"/>
</dbReference>
<protein>
    <recommendedName>
        <fullName evidence="6">ABC transporter-associated repeat protein</fullName>
    </recommendedName>
</protein>
<feature type="transmembrane region" description="Helical" evidence="2">
    <location>
        <begin position="267"/>
        <end position="286"/>
    </location>
</feature>
<comment type="caution">
    <text evidence="4">The sequence shown here is derived from an EMBL/GenBank/DDBJ whole genome shotgun (WGS) entry which is preliminary data.</text>
</comment>
<keyword evidence="5" id="KW-1185">Reference proteome</keyword>
<dbReference type="NCBIfam" id="TIGR03773">
    <property type="entry name" value="anch_rpt_wall"/>
    <property type="match status" value="1"/>
</dbReference>